<dbReference type="AlphaFoldDB" id="A0AAJ0F0B5"/>
<comment type="caution">
    <text evidence="4">The sequence shown here is derived from an EMBL/GenBank/DDBJ whole genome shotgun (WGS) entry which is preliminary data.</text>
</comment>
<feature type="compositionally biased region" description="Basic and acidic residues" evidence="2">
    <location>
        <begin position="152"/>
        <end position="161"/>
    </location>
</feature>
<organism evidence="4 5">
    <name type="scientific">Echria macrotheca</name>
    <dbReference type="NCBI Taxonomy" id="438768"/>
    <lineage>
        <taxon>Eukaryota</taxon>
        <taxon>Fungi</taxon>
        <taxon>Dikarya</taxon>
        <taxon>Ascomycota</taxon>
        <taxon>Pezizomycotina</taxon>
        <taxon>Sordariomycetes</taxon>
        <taxon>Sordariomycetidae</taxon>
        <taxon>Sordariales</taxon>
        <taxon>Schizotheciaceae</taxon>
        <taxon>Echria</taxon>
    </lineage>
</organism>
<evidence type="ECO:0000256" key="3">
    <source>
        <dbReference type="SAM" id="Phobius"/>
    </source>
</evidence>
<name>A0AAJ0F0B5_9PEZI</name>
<reference evidence="4" key="1">
    <citation type="submission" date="2023-06" db="EMBL/GenBank/DDBJ databases">
        <title>Genome-scale phylogeny and comparative genomics of the fungal order Sordariales.</title>
        <authorList>
            <consortium name="Lawrence Berkeley National Laboratory"/>
            <person name="Hensen N."/>
            <person name="Bonometti L."/>
            <person name="Westerberg I."/>
            <person name="Brannstrom I.O."/>
            <person name="Guillou S."/>
            <person name="Cros-Aarteil S."/>
            <person name="Calhoun S."/>
            <person name="Haridas S."/>
            <person name="Kuo A."/>
            <person name="Mondo S."/>
            <person name="Pangilinan J."/>
            <person name="Riley R."/>
            <person name="Labutti K."/>
            <person name="Andreopoulos B."/>
            <person name="Lipzen A."/>
            <person name="Chen C."/>
            <person name="Yanf M."/>
            <person name="Daum C."/>
            <person name="Ng V."/>
            <person name="Clum A."/>
            <person name="Steindorff A."/>
            <person name="Ohm R."/>
            <person name="Martin F."/>
            <person name="Silar P."/>
            <person name="Natvig D."/>
            <person name="Lalanne C."/>
            <person name="Gautier V."/>
            <person name="Ament-Velasquez S.L."/>
            <person name="Kruys A."/>
            <person name="Hutchinson M.I."/>
            <person name="Powell A.J."/>
            <person name="Barry K."/>
            <person name="Miller A.N."/>
            <person name="Grigoriev I.V."/>
            <person name="Debuchy R."/>
            <person name="Gladieux P."/>
            <person name="Thoren M.H."/>
            <person name="Johannesson H."/>
        </authorList>
    </citation>
    <scope>NUCLEOTIDE SEQUENCE</scope>
    <source>
        <strain evidence="4">PSN4</strain>
    </source>
</reference>
<evidence type="ECO:0000313" key="4">
    <source>
        <dbReference type="EMBL" id="KAK1749936.1"/>
    </source>
</evidence>
<proteinExistence type="predicted"/>
<keyword evidence="3" id="KW-0472">Membrane</keyword>
<protein>
    <submittedName>
        <fullName evidence="4">Uncharacterized protein</fullName>
    </submittedName>
</protein>
<feature type="region of interest" description="Disordered" evidence="2">
    <location>
        <begin position="94"/>
        <end position="117"/>
    </location>
</feature>
<feature type="transmembrane region" description="Helical" evidence="3">
    <location>
        <begin position="204"/>
        <end position="223"/>
    </location>
</feature>
<keyword evidence="1" id="KW-0175">Coiled coil</keyword>
<evidence type="ECO:0000313" key="5">
    <source>
        <dbReference type="Proteomes" id="UP001239445"/>
    </source>
</evidence>
<feature type="compositionally biased region" description="Low complexity" evidence="2">
    <location>
        <begin position="12"/>
        <end position="38"/>
    </location>
</feature>
<dbReference type="Proteomes" id="UP001239445">
    <property type="component" value="Unassembled WGS sequence"/>
</dbReference>
<feature type="region of interest" description="Disordered" evidence="2">
    <location>
        <begin position="12"/>
        <end position="52"/>
    </location>
</feature>
<accession>A0AAJ0F0B5</accession>
<evidence type="ECO:0000256" key="2">
    <source>
        <dbReference type="SAM" id="MobiDB-lite"/>
    </source>
</evidence>
<feature type="transmembrane region" description="Helical" evidence="3">
    <location>
        <begin position="230"/>
        <end position="252"/>
    </location>
</feature>
<keyword evidence="5" id="KW-1185">Reference proteome</keyword>
<evidence type="ECO:0000256" key="1">
    <source>
        <dbReference type="SAM" id="Coils"/>
    </source>
</evidence>
<sequence length="649" mass="70501">SAGHPKLLFLASNPSPSTLSCLSSTLTPTTGSSVSSLPMAPRKNLSRKTDNSEAKAALRAVFEANAPATQMPAATDASKPASSLPLEANPWAAEGDTSVRPAASQQQTTTEQADNAAVRATTINVTNYYGPANAADGNNISPTNNWASESQQHQETHEQGRAQEYSGVPLESVLAGEDRDIVNLKDETRLERATYIVIEAVAQAYKMIHFLVISPLSVVASVVSRRAATLILAVVITGATAAVAATTLGGYAPVQLLFSSVSGIVSWIWVTGSPDPMDTPVTIAMTGMTTTTSYTPVITGFVGKGLVDSSDFLASKLGRLDSALYASPAVVSLASKILYPNGDVHGGDPETVELRWHSASSEILDESAAIVKSFYSDLGTELRTLDSILEAAERIIREFEKERAAREQAGVANEIPNSPSSWGAWAEQALETGPFEARKKNIIRLIGWLMNTVRNGLEFRERYAVEMRDLVVQMSICRALLPEKLLKRGVQHMNRRFVEAAGVEEDVIIEDDDTALRKGGRSSIHRDGYQPWYDYGMVLETAEEAQVLEDLHLSNSATRVLVSRLGTANETLHDYLDLLDDEHKMLQSFLGKLYHEKEELGDAVTDFAVEAIVESIANDISDHVVDMRIRYYVVSLDQNPLKFSETRTS</sequence>
<gene>
    <name evidence="4" type="ORF">QBC47DRAFT_439742</name>
</gene>
<feature type="region of interest" description="Disordered" evidence="2">
    <location>
        <begin position="69"/>
        <end position="88"/>
    </location>
</feature>
<keyword evidence="3" id="KW-1133">Transmembrane helix</keyword>
<feature type="region of interest" description="Disordered" evidence="2">
    <location>
        <begin position="132"/>
        <end position="163"/>
    </location>
</feature>
<feature type="coiled-coil region" evidence="1">
    <location>
        <begin position="382"/>
        <end position="409"/>
    </location>
</feature>
<keyword evidence="3" id="KW-0812">Transmembrane</keyword>
<dbReference type="EMBL" id="MU839851">
    <property type="protein sequence ID" value="KAK1749936.1"/>
    <property type="molecule type" value="Genomic_DNA"/>
</dbReference>
<feature type="non-terminal residue" evidence="4">
    <location>
        <position position="1"/>
    </location>
</feature>
<feature type="compositionally biased region" description="Polar residues" evidence="2">
    <location>
        <begin position="136"/>
        <end position="147"/>
    </location>
</feature>